<sequence>MTRTAPPPDSAPGNARREPSARMRAARTFVHRIGQRCAEDRGTRAALRSGLGKPMDRLERMHRIVAPLLDDRILSDVEEQRAYYAVAAMVALTHDSDRPAGPPAPDHHAHLAPKTARYGTSLGRAFADAVAAGTSRGIRESAAETRLNLLTRQSATGLHRHLPSAVRQLHTAGVAVDFARLLSDIRSWRRYRGDVSRRWLQDFYSTRNRDELQRARAADPDRDPGSDTAD</sequence>
<dbReference type="Proteomes" id="UP001183226">
    <property type="component" value="Unassembled WGS sequence"/>
</dbReference>
<feature type="compositionally biased region" description="Pro residues" evidence="1">
    <location>
        <begin position="1"/>
        <end position="10"/>
    </location>
</feature>
<dbReference type="RefSeq" id="WP_311543254.1">
    <property type="nucleotide sequence ID" value="NZ_JAVREK010000001.1"/>
</dbReference>
<reference evidence="3" key="1">
    <citation type="submission" date="2023-07" db="EMBL/GenBank/DDBJ databases">
        <title>30 novel species of actinomycetes from the DSMZ collection.</title>
        <authorList>
            <person name="Nouioui I."/>
        </authorList>
    </citation>
    <scope>NUCLEOTIDE SEQUENCE [LARGE SCALE GENOMIC DNA]</scope>
    <source>
        <strain evidence="3">DSM 45055</strain>
    </source>
</reference>
<evidence type="ECO:0000256" key="1">
    <source>
        <dbReference type="SAM" id="MobiDB-lite"/>
    </source>
</evidence>
<dbReference type="Pfam" id="PF09485">
    <property type="entry name" value="CRISPR_Cse2"/>
    <property type="match status" value="1"/>
</dbReference>
<gene>
    <name evidence="2" type="primary">casB</name>
    <name evidence="2" type="ORF">RM446_01750</name>
</gene>
<dbReference type="NCBIfam" id="TIGR02548">
    <property type="entry name" value="casB_cse2"/>
    <property type="match status" value="1"/>
</dbReference>
<dbReference type="EMBL" id="JAVREK010000001">
    <property type="protein sequence ID" value="MDT0300832.1"/>
    <property type="molecule type" value="Genomic_DNA"/>
</dbReference>
<evidence type="ECO:0000313" key="2">
    <source>
        <dbReference type="EMBL" id="MDT0300832.1"/>
    </source>
</evidence>
<comment type="caution">
    <text evidence="2">The sequence shown here is derived from an EMBL/GenBank/DDBJ whole genome shotgun (WGS) entry which is preliminary data.</text>
</comment>
<name>A0ABU2KNQ6_9ACTN</name>
<dbReference type="InterPro" id="IPR013382">
    <property type="entry name" value="CRISPR-assoc_prot_Cse2"/>
</dbReference>
<dbReference type="InterPro" id="IPR038287">
    <property type="entry name" value="Cse2_sf"/>
</dbReference>
<accession>A0ABU2KNQ6</accession>
<organism evidence="2 3">
    <name type="scientific">Streptomonospora wellingtoniae</name>
    <dbReference type="NCBI Taxonomy" id="3075544"/>
    <lineage>
        <taxon>Bacteria</taxon>
        <taxon>Bacillati</taxon>
        <taxon>Actinomycetota</taxon>
        <taxon>Actinomycetes</taxon>
        <taxon>Streptosporangiales</taxon>
        <taxon>Nocardiopsidaceae</taxon>
        <taxon>Streptomonospora</taxon>
    </lineage>
</organism>
<protein>
    <submittedName>
        <fullName evidence="2">Type I-E CRISPR-associated protein Cse2/CasB</fullName>
    </submittedName>
</protein>
<evidence type="ECO:0000313" key="3">
    <source>
        <dbReference type="Proteomes" id="UP001183226"/>
    </source>
</evidence>
<feature type="region of interest" description="Disordered" evidence="1">
    <location>
        <begin position="1"/>
        <end position="21"/>
    </location>
</feature>
<keyword evidence="3" id="KW-1185">Reference proteome</keyword>
<feature type="region of interest" description="Disordered" evidence="1">
    <location>
        <begin position="210"/>
        <end position="230"/>
    </location>
</feature>
<dbReference type="Gene3D" id="1.10.520.40">
    <property type="entry name" value="CRISPR-associated protein Cse2"/>
    <property type="match status" value="1"/>
</dbReference>
<proteinExistence type="predicted"/>